<feature type="compositionally biased region" description="Low complexity" evidence="1">
    <location>
        <begin position="9"/>
        <end position="25"/>
    </location>
</feature>
<sequence>MNLHTTPHNSLTNRTTRTTRTTRSTRRLAALAAAAAMVVAGVQTGSAVATPGDSGTDKTPTAS</sequence>
<dbReference type="EMBL" id="JAVRFB010000607">
    <property type="protein sequence ID" value="MDT0407351.1"/>
    <property type="molecule type" value="Genomic_DNA"/>
</dbReference>
<evidence type="ECO:0000313" key="2">
    <source>
        <dbReference type="EMBL" id="MDT0407351.1"/>
    </source>
</evidence>
<accession>A0ABU2QSC3</accession>
<proteinExistence type="predicted"/>
<dbReference type="RefSeq" id="WP_311711945.1">
    <property type="nucleotide sequence ID" value="NZ_JAVRFB010000607.1"/>
</dbReference>
<evidence type="ECO:0000256" key="1">
    <source>
        <dbReference type="SAM" id="MobiDB-lite"/>
    </source>
</evidence>
<gene>
    <name evidence="2" type="ORF">RM528_36535</name>
</gene>
<feature type="non-terminal residue" evidence="2">
    <location>
        <position position="63"/>
    </location>
</feature>
<feature type="region of interest" description="Disordered" evidence="1">
    <location>
        <begin position="1"/>
        <end position="25"/>
    </location>
</feature>
<dbReference type="Proteomes" id="UP001180503">
    <property type="component" value="Unassembled WGS sequence"/>
</dbReference>
<comment type="caution">
    <text evidence="2">The sequence shown here is derived from an EMBL/GenBank/DDBJ whole genome shotgun (WGS) entry which is preliminary data.</text>
</comment>
<organism evidence="2 3">
    <name type="scientific">Streptomyces edwardsiae</name>
    <dbReference type="NCBI Taxonomy" id="3075527"/>
    <lineage>
        <taxon>Bacteria</taxon>
        <taxon>Bacillati</taxon>
        <taxon>Actinomycetota</taxon>
        <taxon>Actinomycetes</taxon>
        <taxon>Kitasatosporales</taxon>
        <taxon>Streptomycetaceae</taxon>
        <taxon>Streptomyces</taxon>
    </lineage>
</organism>
<reference evidence="3" key="1">
    <citation type="submission" date="2023-07" db="EMBL/GenBank/DDBJ databases">
        <title>30 novel species of actinomycetes from the DSMZ collection.</title>
        <authorList>
            <person name="Nouioui I."/>
        </authorList>
    </citation>
    <scope>NUCLEOTIDE SEQUENCE [LARGE SCALE GENOMIC DNA]</scope>
    <source>
        <strain evidence="3">DSM 41635</strain>
    </source>
</reference>
<name>A0ABU2QSC3_9ACTN</name>
<evidence type="ECO:0000313" key="3">
    <source>
        <dbReference type="Proteomes" id="UP001180503"/>
    </source>
</evidence>
<protein>
    <submittedName>
        <fullName evidence="2">Uncharacterized protein</fullName>
    </submittedName>
</protein>